<dbReference type="GO" id="GO:0016787">
    <property type="term" value="F:hydrolase activity"/>
    <property type="evidence" value="ECO:0007669"/>
    <property type="project" value="UniProtKB-KW"/>
</dbReference>
<name>A0A858SW56_9RHOB</name>
<dbReference type="PROSITE" id="PS51206">
    <property type="entry name" value="SF3_HELICASE_1"/>
    <property type="match status" value="1"/>
</dbReference>
<dbReference type="InterPro" id="IPR014015">
    <property type="entry name" value="Helicase_SF3_DNA-vir"/>
</dbReference>
<organism evidence="5 6">
    <name type="scientific">Roseobacter ponti</name>
    <dbReference type="NCBI Taxonomy" id="1891787"/>
    <lineage>
        <taxon>Bacteria</taxon>
        <taxon>Pseudomonadati</taxon>
        <taxon>Pseudomonadota</taxon>
        <taxon>Alphaproteobacteria</taxon>
        <taxon>Rhodobacterales</taxon>
        <taxon>Roseobacteraceae</taxon>
        <taxon>Roseobacter</taxon>
    </lineage>
</organism>
<dbReference type="SMART" id="SM00885">
    <property type="entry name" value="D5_N"/>
    <property type="match status" value="1"/>
</dbReference>
<dbReference type="AlphaFoldDB" id="A0A858SW56"/>
<dbReference type="EMBL" id="CP048788">
    <property type="protein sequence ID" value="QJF51096.1"/>
    <property type="molecule type" value="Genomic_DNA"/>
</dbReference>
<evidence type="ECO:0000256" key="1">
    <source>
        <dbReference type="ARBA" id="ARBA00022741"/>
    </source>
</evidence>
<evidence type="ECO:0000313" key="5">
    <source>
        <dbReference type="EMBL" id="QJF51096.1"/>
    </source>
</evidence>
<dbReference type="GO" id="GO:0005524">
    <property type="term" value="F:ATP binding"/>
    <property type="evidence" value="ECO:0007669"/>
    <property type="project" value="UniProtKB-KW"/>
</dbReference>
<keyword evidence="6" id="KW-1185">Reference proteome</keyword>
<feature type="domain" description="SF3 helicase" evidence="4">
    <location>
        <begin position="489"/>
        <end position="648"/>
    </location>
</feature>
<dbReference type="Gene3D" id="3.40.50.300">
    <property type="entry name" value="P-loop containing nucleotide triphosphate hydrolases"/>
    <property type="match status" value="1"/>
</dbReference>
<keyword evidence="1" id="KW-0547">Nucleotide-binding</keyword>
<evidence type="ECO:0000256" key="2">
    <source>
        <dbReference type="ARBA" id="ARBA00022801"/>
    </source>
</evidence>
<evidence type="ECO:0000259" key="4">
    <source>
        <dbReference type="PROSITE" id="PS51206"/>
    </source>
</evidence>
<protein>
    <recommendedName>
        <fullName evidence="4">SF3 helicase domain-containing protein</fullName>
    </recommendedName>
</protein>
<dbReference type="NCBIfam" id="TIGR01613">
    <property type="entry name" value="primase_Cterm"/>
    <property type="match status" value="1"/>
</dbReference>
<evidence type="ECO:0000313" key="6">
    <source>
        <dbReference type="Proteomes" id="UP000503308"/>
    </source>
</evidence>
<dbReference type="InterPro" id="IPR006500">
    <property type="entry name" value="Helicase_put_C_phage/plasmid"/>
</dbReference>
<keyword evidence="2" id="KW-0378">Hydrolase</keyword>
<dbReference type="Pfam" id="PF08706">
    <property type="entry name" value="D5_N"/>
    <property type="match status" value="1"/>
</dbReference>
<sequence>MPASPDKDTPHIEPAAIEAFVAIVFDGLDGFVPVRLLSEKGSEKRSPQSFFPRVENAAQELVRLAPKAANGSFALCAVPATVAQKGRARSSDVAQTAVVLIDIDDGEPAEVLDHLTAHIGAPSLVVTSGGTTDQGHPKLHAYWRLKSVASGNDLNLVADARRLLAEKTGADTSFASLHQPIRVPGSVHGKNGLKQPVRILSNTSNEYNLKAMAESLDRMPALGQMTEGLAAQRSPGNGDADVRHLMTAKIREGGLDGVTRHDAMTKVIGHWIRNARTGNCTLEQARSAVHDHNQACISPPWPGARIDQEFNRLLDRDIENNGPMPRRALSAAGHGAPEFSDDALAAEFVAVDGENWKCVRSLGQWFHWDGRRWAPDETNLIRESIRRTCRTVSLTAKRKTTAQRIASARTISAVERIIASDPMVTALVGDFDSHPMLLNTPAGVVDLRTRETLAHDPSLLLSQITRGSFNGSAPRFNAFLREITNGDEAMIAYLQRLFGYAVTGQQIEQIFAFFHGSGANGKSKLLEAVSYALGDYAGTAAADTFMAASADRHTADLADLRGKRLVTVSELESGTRWAESRLKAITGGDPIKVRRLYKDHFEDRPQYKIIFSGNHRPSLSRVGAAMRRRLHLVPFEVTISAKKQDRALSERLRGEADGILTWLLEGTREWQRVGLTTPDKVTRSTEEYFQDEDILDQWLEDCCKTGTGFAAKSVDLFKSWSAWANERGHEFGSSKSFGERLREAGFQSTKVSGARGWKGVAIRRGPRTGAAMS</sequence>
<dbReference type="InterPro" id="IPR014818">
    <property type="entry name" value="Phage/plasmid_primase_P4_C"/>
</dbReference>
<proteinExistence type="predicted"/>
<gene>
    <name evidence="5" type="ORF">G3256_07950</name>
</gene>
<dbReference type="Pfam" id="PF19263">
    <property type="entry name" value="DUF5906"/>
    <property type="match status" value="1"/>
</dbReference>
<dbReference type="PANTHER" id="PTHR35372">
    <property type="entry name" value="ATP BINDING PROTEIN-RELATED"/>
    <property type="match status" value="1"/>
</dbReference>
<dbReference type="KEGG" id="rpon:G3256_07950"/>
<dbReference type="InterPro" id="IPR051620">
    <property type="entry name" value="ORF904-like_C"/>
</dbReference>
<dbReference type="Proteomes" id="UP000503308">
    <property type="component" value="Chromosome"/>
</dbReference>
<evidence type="ECO:0000256" key="3">
    <source>
        <dbReference type="ARBA" id="ARBA00022840"/>
    </source>
</evidence>
<dbReference type="PANTHER" id="PTHR35372:SF2">
    <property type="entry name" value="SF3 HELICASE DOMAIN-CONTAINING PROTEIN"/>
    <property type="match status" value="1"/>
</dbReference>
<reference evidence="5 6" key="1">
    <citation type="submission" date="2020-02" db="EMBL/GenBank/DDBJ databases">
        <title>Genome sequence of Roseobacter ponti.</title>
        <authorList>
            <person name="Hollensteiner J."/>
            <person name="Schneider D."/>
            <person name="Poehlein A."/>
            <person name="Daniel R."/>
        </authorList>
    </citation>
    <scope>NUCLEOTIDE SEQUENCE [LARGE SCALE GENOMIC DNA]</scope>
    <source>
        <strain evidence="5 6">DSM 106830</strain>
    </source>
</reference>
<accession>A0A858SW56</accession>
<dbReference type="InterPro" id="IPR027417">
    <property type="entry name" value="P-loop_NTPase"/>
</dbReference>
<keyword evidence="3" id="KW-0067">ATP-binding</keyword>
<dbReference type="SUPFAM" id="SSF52540">
    <property type="entry name" value="P-loop containing nucleoside triphosphate hydrolases"/>
    <property type="match status" value="1"/>
</dbReference>
<dbReference type="InterPro" id="IPR045455">
    <property type="entry name" value="NrS-1_pol-like_helicase"/>
</dbReference>